<keyword evidence="2" id="KW-1185">Reference proteome</keyword>
<protein>
    <submittedName>
        <fullName evidence="1">Uncharacterized protein</fullName>
    </submittedName>
</protein>
<evidence type="ECO:0000313" key="1">
    <source>
        <dbReference type="EMBL" id="GMN70561.1"/>
    </source>
</evidence>
<comment type="caution">
    <text evidence="1">The sequence shown here is derived from an EMBL/GenBank/DDBJ whole genome shotgun (WGS) entry which is preliminary data.</text>
</comment>
<gene>
    <name evidence="1" type="ORF">TIFTF001_039603</name>
</gene>
<reference evidence="1" key="1">
    <citation type="submission" date="2023-07" db="EMBL/GenBank/DDBJ databases">
        <title>draft genome sequence of fig (Ficus carica).</title>
        <authorList>
            <person name="Takahashi T."/>
            <person name="Nishimura K."/>
        </authorList>
    </citation>
    <scope>NUCLEOTIDE SEQUENCE</scope>
</reference>
<dbReference type="EMBL" id="BTGU01001181">
    <property type="protein sequence ID" value="GMN70561.1"/>
    <property type="molecule type" value="Genomic_DNA"/>
</dbReference>
<dbReference type="Proteomes" id="UP001187192">
    <property type="component" value="Unassembled WGS sequence"/>
</dbReference>
<organism evidence="1 2">
    <name type="scientific">Ficus carica</name>
    <name type="common">Common fig</name>
    <dbReference type="NCBI Taxonomy" id="3494"/>
    <lineage>
        <taxon>Eukaryota</taxon>
        <taxon>Viridiplantae</taxon>
        <taxon>Streptophyta</taxon>
        <taxon>Embryophyta</taxon>
        <taxon>Tracheophyta</taxon>
        <taxon>Spermatophyta</taxon>
        <taxon>Magnoliopsida</taxon>
        <taxon>eudicotyledons</taxon>
        <taxon>Gunneridae</taxon>
        <taxon>Pentapetalae</taxon>
        <taxon>rosids</taxon>
        <taxon>fabids</taxon>
        <taxon>Rosales</taxon>
        <taxon>Moraceae</taxon>
        <taxon>Ficeae</taxon>
        <taxon>Ficus</taxon>
    </lineage>
</organism>
<accession>A0AA88EFI7</accession>
<sequence>MGVRIGLGDRVSGQSSGFRFSGFETRTRSGSRSRSGIGVGDEVGFWGKGLGRGRISKRGSGPGFEMRVGLGFWVGVVGRGRDQVSVLKRTQP</sequence>
<name>A0AA88EFI7_FICCA</name>
<evidence type="ECO:0000313" key="2">
    <source>
        <dbReference type="Proteomes" id="UP001187192"/>
    </source>
</evidence>
<proteinExistence type="predicted"/>
<dbReference type="AlphaFoldDB" id="A0AA88EFI7"/>